<comment type="similarity">
    <text evidence="2">Belongs to the uracil-DNA glycosylase (UDG) superfamily. Type 4 (UDGa) family.</text>
</comment>
<feature type="domain" description="Uracil-DNA glycosylase-like" evidence="12">
    <location>
        <begin position="27"/>
        <end position="182"/>
    </location>
</feature>
<dbReference type="PANTHER" id="PTHR33693:SF1">
    <property type="entry name" value="TYPE-4 URACIL-DNA GLYCOSYLASE"/>
    <property type="match status" value="1"/>
</dbReference>
<dbReference type="InterPro" id="IPR051536">
    <property type="entry name" value="UDG_Type-4/5"/>
</dbReference>
<dbReference type="STRING" id="908809.ABG79_02411"/>
<keyword evidence="11" id="KW-0234">DNA repair</keyword>
<evidence type="ECO:0000256" key="11">
    <source>
        <dbReference type="ARBA" id="ARBA00023204"/>
    </source>
</evidence>
<evidence type="ECO:0000259" key="12">
    <source>
        <dbReference type="SMART" id="SM00986"/>
    </source>
</evidence>
<dbReference type="AlphaFoldDB" id="A0A0R3K0M4"/>
<evidence type="ECO:0000256" key="7">
    <source>
        <dbReference type="ARBA" id="ARBA00022763"/>
    </source>
</evidence>
<evidence type="ECO:0000256" key="6">
    <source>
        <dbReference type="ARBA" id="ARBA00022723"/>
    </source>
</evidence>
<dbReference type="EMBL" id="LKHP01000030">
    <property type="protein sequence ID" value="KRQ85807.1"/>
    <property type="molecule type" value="Genomic_DNA"/>
</dbReference>
<comment type="caution">
    <text evidence="13">The sequence shown here is derived from an EMBL/GenBank/DDBJ whole genome shotgun (WGS) entry which is preliminary data.</text>
</comment>
<evidence type="ECO:0000256" key="9">
    <source>
        <dbReference type="ARBA" id="ARBA00023004"/>
    </source>
</evidence>
<dbReference type="RefSeq" id="WP_057979684.1">
    <property type="nucleotide sequence ID" value="NZ_LKHP01000030.1"/>
</dbReference>
<gene>
    <name evidence="13" type="ORF">ABG79_02411</name>
</gene>
<dbReference type="GO" id="GO:0046872">
    <property type="term" value="F:metal ion binding"/>
    <property type="evidence" value="ECO:0007669"/>
    <property type="project" value="UniProtKB-KW"/>
</dbReference>
<evidence type="ECO:0000256" key="5">
    <source>
        <dbReference type="ARBA" id="ARBA00022485"/>
    </source>
</evidence>
<dbReference type="GO" id="GO:0006281">
    <property type="term" value="P:DNA repair"/>
    <property type="evidence" value="ECO:0007669"/>
    <property type="project" value="UniProtKB-KW"/>
</dbReference>
<dbReference type="NCBIfam" id="TIGR00758">
    <property type="entry name" value="UDG_fam4"/>
    <property type="match status" value="1"/>
</dbReference>
<dbReference type="Pfam" id="PF03167">
    <property type="entry name" value="UDG"/>
    <property type="match status" value="1"/>
</dbReference>
<keyword evidence="8" id="KW-0378">Hydrolase</keyword>
<dbReference type="GO" id="GO:0051539">
    <property type="term" value="F:4 iron, 4 sulfur cluster binding"/>
    <property type="evidence" value="ECO:0007669"/>
    <property type="project" value="UniProtKB-KW"/>
</dbReference>
<dbReference type="OrthoDB" id="5290748at2"/>
<dbReference type="PANTHER" id="PTHR33693">
    <property type="entry name" value="TYPE-5 URACIL-DNA GLYCOSYLASE"/>
    <property type="match status" value="1"/>
</dbReference>
<sequence>MDELILLKKEYEDLARERLGVEQKIVFGEGNIGAKIMLIGEAPGRFEEEMGRPFVGQAGKNLDEFLKILDLKREDIYITNVVKFRPFKVNEKTNKKSNRPPSKKEIEVSKVILFKEIDYIKPGIIVTLGNVPLKAIVSDKASIGEYHGKIIKVNGYTIFPLYHPASIIYNRSLYDVYIDDLKELRKVLKNGGY</sequence>
<dbReference type="PATRIC" id="fig|908809.3.peg.2408"/>
<comment type="catalytic activity">
    <reaction evidence="1">
        <text>Hydrolyzes single-stranded DNA or mismatched double-stranded DNA and polynucleotides, releasing free uracil.</text>
        <dbReference type="EC" id="3.2.2.27"/>
    </reaction>
</comment>
<organism evidence="13 14">
    <name type="scientific">Caloramator mitchellensis</name>
    <dbReference type="NCBI Taxonomy" id="908809"/>
    <lineage>
        <taxon>Bacteria</taxon>
        <taxon>Bacillati</taxon>
        <taxon>Bacillota</taxon>
        <taxon>Clostridia</taxon>
        <taxon>Eubacteriales</taxon>
        <taxon>Clostridiaceae</taxon>
        <taxon>Caloramator</taxon>
    </lineage>
</organism>
<protein>
    <recommendedName>
        <fullName evidence="4">Type-4 uracil-DNA glycosylase</fullName>
        <ecNumber evidence="3">3.2.2.27</ecNumber>
    </recommendedName>
</protein>
<dbReference type="Gene3D" id="3.40.470.10">
    <property type="entry name" value="Uracil-DNA glycosylase-like domain"/>
    <property type="match status" value="1"/>
</dbReference>
<dbReference type="GO" id="GO:0004844">
    <property type="term" value="F:uracil DNA N-glycosylase activity"/>
    <property type="evidence" value="ECO:0007669"/>
    <property type="project" value="UniProtKB-EC"/>
</dbReference>
<dbReference type="EC" id="3.2.2.27" evidence="3"/>
<proteinExistence type="inferred from homology"/>
<dbReference type="InterPro" id="IPR005273">
    <property type="entry name" value="Ura-DNA_glyco_family4"/>
</dbReference>
<dbReference type="InterPro" id="IPR036895">
    <property type="entry name" value="Uracil-DNA_glycosylase-like_sf"/>
</dbReference>
<dbReference type="SMART" id="SM00987">
    <property type="entry name" value="UreE_C"/>
    <property type="match status" value="1"/>
</dbReference>
<evidence type="ECO:0000256" key="2">
    <source>
        <dbReference type="ARBA" id="ARBA00006521"/>
    </source>
</evidence>
<keyword evidence="5" id="KW-0004">4Fe-4S</keyword>
<keyword evidence="10" id="KW-0411">Iron-sulfur</keyword>
<dbReference type="CDD" id="cd10030">
    <property type="entry name" value="UDG-F4_TTUDGA_SPO1dp_like"/>
    <property type="match status" value="1"/>
</dbReference>
<keyword evidence="9" id="KW-0408">Iron</keyword>
<dbReference type="InterPro" id="IPR005122">
    <property type="entry name" value="Uracil-DNA_glycosylase-like"/>
</dbReference>
<keyword evidence="6" id="KW-0479">Metal-binding</keyword>
<evidence type="ECO:0000256" key="10">
    <source>
        <dbReference type="ARBA" id="ARBA00023014"/>
    </source>
</evidence>
<evidence type="ECO:0000313" key="13">
    <source>
        <dbReference type="EMBL" id="KRQ85807.1"/>
    </source>
</evidence>
<keyword evidence="7" id="KW-0227">DNA damage</keyword>
<dbReference type="SUPFAM" id="SSF52141">
    <property type="entry name" value="Uracil-DNA glycosylase-like"/>
    <property type="match status" value="1"/>
</dbReference>
<evidence type="ECO:0000313" key="14">
    <source>
        <dbReference type="Proteomes" id="UP000052015"/>
    </source>
</evidence>
<evidence type="ECO:0000256" key="3">
    <source>
        <dbReference type="ARBA" id="ARBA00012030"/>
    </source>
</evidence>
<dbReference type="Proteomes" id="UP000052015">
    <property type="component" value="Unassembled WGS sequence"/>
</dbReference>
<keyword evidence="14" id="KW-1185">Reference proteome</keyword>
<evidence type="ECO:0000256" key="8">
    <source>
        <dbReference type="ARBA" id="ARBA00022801"/>
    </source>
</evidence>
<reference evidence="13 14" key="1">
    <citation type="submission" date="2015-09" db="EMBL/GenBank/DDBJ databases">
        <title>Draft genome sequence of a Caloramator mitchellensis, a moderate thermophile from the Great Artesian Basin of Australia.</title>
        <authorList>
            <person name="Patel B.K."/>
        </authorList>
    </citation>
    <scope>NUCLEOTIDE SEQUENCE [LARGE SCALE GENOMIC DNA]</scope>
    <source>
        <strain evidence="13 14">VF08</strain>
    </source>
</reference>
<dbReference type="SMART" id="SM00986">
    <property type="entry name" value="UDG"/>
    <property type="match status" value="1"/>
</dbReference>
<accession>A0A0R3K0M4</accession>
<evidence type="ECO:0000256" key="4">
    <source>
        <dbReference type="ARBA" id="ARBA00019403"/>
    </source>
</evidence>
<name>A0A0R3K0M4_CALMK</name>
<evidence type="ECO:0000256" key="1">
    <source>
        <dbReference type="ARBA" id="ARBA00001400"/>
    </source>
</evidence>